<protein>
    <recommendedName>
        <fullName evidence="4">Glutamine amidotransferase</fullName>
    </recommendedName>
</protein>
<feature type="region of interest" description="Disordered" evidence="1">
    <location>
        <begin position="66"/>
        <end position="106"/>
    </location>
</feature>
<proteinExistence type="predicted"/>
<comment type="caution">
    <text evidence="2">The sequence shown here is derived from an EMBL/GenBank/DDBJ whole genome shotgun (WGS) entry which is preliminary data.</text>
</comment>
<sequence>MFTLEIDGVAIAVINGSEEVARDLFTCDGFKDDIQAMKSDGKVLWNGTSPLKIRAATEEETEIFEDALAEDDSEEDEPFEPDARHAETASNDDEEEDDEEGEDDADIVFLVDIDEDAGLDS</sequence>
<evidence type="ECO:0000256" key="1">
    <source>
        <dbReference type="SAM" id="MobiDB-lite"/>
    </source>
</evidence>
<keyword evidence="3" id="KW-1185">Reference proteome</keyword>
<feature type="compositionally biased region" description="Acidic residues" evidence="1">
    <location>
        <begin position="66"/>
        <end position="80"/>
    </location>
</feature>
<evidence type="ECO:0000313" key="2">
    <source>
        <dbReference type="EMBL" id="MDN3589518.1"/>
    </source>
</evidence>
<dbReference type="EMBL" id="JAUFPX010000002">
    <property type="protein sequence ID" value="MDN3589518.1"/>
    <property type="molecule type" value="Genomic_DNA"/>
</dbReference>
<accession>A0ABT8BBU5</accession>
<feature type="compositionally biased region" description="Acidic residues" evidence="1">
    <location>
        <begin position="90"/>
        <end position="106"/>
    </location>
</feature>
<name>A0ABT8BBU5_9HYPH</name>
<evidence type="ECO:0008006" key="4">
    <source>
        <dbReference type="Google" id="ProtNLM"/>
    </source>
</evidence>
<reference evidence="3" key="1">
    <citation type="journal article" date="2019" name="Int. J. Syst. Evol. Microbiol.">
        <title>The Global Catalogue of Microorganisms (GCM) 10K type strain sequencing project: providing services to taxonomists for standard genome sequencing and annotation.</title>
        <authorList>
            <consortium name="The Broad Institute Genomics Platform"/>
            <consortium name="The Broad Institute Genome Sequencing Center for Infectious Disease"/>
            <person name="Wu L."/>
            <person name="Ma J."/>
        </authorList>
    </citation>
    <scope>NUCLEOTIDE SEQUENCE [LARGE SCALE GENOMIC DNA]</scope>
    <source>
        <strain evidence="3">CECT 7069</strain>
    </source>
</reference>
<gene>
    <name evidence="2" type="ORF">QWZ12_02710</name>
</gene>
<evidence type="ECO:0000313" key="3">
    <source>
        <dbReference type="Proteomes" id="UP001224644"/>
    </source>
</evidence>
<dbReference type="RefSeq" id="WP_238224005.1">
    <property type="nucleotide sequence ID" value="NZ_BPQD01000007.1"/>
</dbReference>
<organism evidence="2 3">
    <name type="scientific">Methylobacterium adhaesivum</name>
    <dbReference type="NCBI Taxonomy" id="333297"/>
    <lineage>
        <taxon>Bacteria</taxon>
        <taxon>Pseudomonadati</taxon>
        <taxon>Pseudomonadota</taxon>
        <taxon>Alphaproteobacteria</taxon>
        <taxon>Hyphomicrobiales</taxon>
        <taxon>Methylobacteriaceae</taxon>
        <taxon>Methylobacterium</taxon>
    </lineage>
</organism>
<dbReference type="Proteomes" id="UP001224644">
    <property type="component" value="Unassembled WGS sequence"/>
</dbReference>